<dbReference type="InterPro" id="IPR046357">
    <property type="entry name" value="PPIase_dom_sf"/>
</dbReference>
<evidence type="ECO:0000256" key="3">
    <source>
        <dbReference type="ARBA" id="ARBA00013194"/>
    </source>
</evidence>
<keyword evidence="8" id="KW-1185">Reference proteome</keyword>
<evidence type="ECO:0000256" key="4">
    <source>
        <dbReference type="ARBA" id="ARBA00023110"/>
    </source>
</evidence>
<sequence>MRHSSLKTITLAALAAGVLSTPQIAAYAATPAPVIADPAYAVPASPQDTHPLKAGDTTPKLLSLIDANGKRFDLDKAIASKPTILIFFRGGWCPYCNAHLSSLQKIEPDLTKLGYQVLAISPDKAPLLAEMAGKDKLTYQLLTDAGMSASLAFGVAYSVSPDMDKSLKGFGVDLKDRTGQPQPMLPVPAAYVLDTQGNIKFAYSNPDYKVRVDSDALLKAAKDAIAGAKPAAPETITTPSGLQYQDLVVGTGATAKAGQTVDVHYIGTLADGTKFDASRDHGDTPFEFGLGAGQVIPGWDEGVAGMKVGGKRKLTIPPALGYGANGAGGVIPPNATLTFEVELIAIK</sequence>
<evidence type="ECO:0000256" key="5">
    <source>
        <dbReference type="ARBA" id="ARBA00023235"/>
    </source>
</evidence>
<evidence type="ECO:0000256" key="2">
    <source>
        <dbReference type="ARBA" id="ARBA00006577"/>
    </source>
</evidence>
<evidence type="ECO:0000256" key="1">
    <source>
        <dbReference type="ARBA" id="ARBA00000971"/>
    </source>
</evidence>
<dbReference type="GO" id="GO:0003755">
    <property type="term" value="F:peptidyl-prolyl cis-trans isomerase activity"/>
    <property type="evidence" value="ECO:0007669"/>
    <property type="project" value="UniProtKB-KW"/>
</dbReference>
<dbReference type="GO" id="GO:0016491">
    <property type="term" value="F:oxidoreductase activity"/>
    <property type="evidence" value="ECO:0007669"/>
    <property type="project" value="InterPro"/>
</dbReference>
<name>A0A402D5K8_9BACT</name>
<dbReference type="InterPro" id="IPR013766">
    <property type="entry name" value="Thioredoxin_domain"/>
</dbReference>
<reference evidence="7 8" key="1">
    <citation type="journal article" date="2019" name="Int. J. Syst. Evol. Microbiol.">
        <title>Capsulimonas corticalis gen. nov., sp. nov., an aerobic capsulated bacterium, of a novel bacterial order, Capsulimonadales ord. nov., of the class Armatimonadia of the phylum Armatimonadetes.</title>
        <authorList>
            <person name="Li J."/>
            <person name="Kudo C."/>
            <person name="Tonouchi A."/>
        </authorList>
    </citation>
    <scope>NUCLEOTIDE SEQUENCE [LARGE SCALE GENOMIC DNA]</scope>
    <source>
        <strain evidence="7 8">AX-7</strain>
    </source>
</reference>
<keyword evidence="4 6" id="KW-0697">Rotamase</keyword>
<dbReference type="CDD" id="cd02970">
    <property type="entry name" value="PRX_like2"/>
    <property type="match status" value="1"/>
</dbReference>
<dbReference type="KEGG" id="ccot:CCAX7_55360"/>
<evidence type="ECO:0000313" key="7">
    <source>
        <dbReference type="EMBL" id="BDI33485.1"/>
    </source>
</evidence>
<dbReference type="InterPro" id="IPR000866">
    <property type="entry name" value="AhpC/TSA"/>
</dbReference>
<dbReference type="PROSITE" id="PS50059">
    <property type="entry name" value="FKBP_PPIASE"/>
    <property type="match status" value="1"/>
</dbReference>
<dbReference type="Pfam" id="PF00578">
    <property type="entry name" value="AhpC-TSA"/>
    <property type="match status" value="1"/>
</dbReference>
<evidence type="ECO:0000313" key="8">
    <source>
        <dbReference type="Proteomes" id="UP000287394"/>
    </source>
</evidence>
<evidence type="ECO:0000256" key="6">
    <source>
        <dbReference type="PROSITE-ProRule" id="PRU00277"/>
    </source>
</evidence>
<keyword evidence="5 6" id="KW-0413">Isomerase</keyword>
<comment type="similarity">
    <text evidence="2">Belongs to the FKBP-type PPIase family.</text>
</comment>
<dbReference type="PANTHER" id="PTHR43811:SF19">
    <property type="entry name" value="39 KDA FK506-BINDING NUCLEAR PROTEIN"/>
    <property type="match status" value="1"/>
</dbReference>
<dbReference type="PANTHER" id="PTHR43811">
    <property type="entry name" value="FKBP-TYPE PEPTIDYL-PROLYL CIS-TRANS ISOMERASE FKPA"/>
    <property type="match status" value="1"/>
</dbReference>
<dbReference type="Gene3D" id="3.40.30.10">
    <property type="entry name" value="Glutaredoxin"/>
    <property type="match status" value="1"/>
</dbReference>
<accession>A0A402D5K8</accession>
<comment type="catalytic activity">
    <reaction evidence="1 6">
        <text>[protein]-peptidylproline (omega=180) = [protein]-peptidylproline (omega=0)</text>
        <dbReference type="Rhea" id="RHEA:16237"/>
        <dbReference type="Rhea" id="RHEA-COMP:10747"/>
        <dbReference type="Rhea" id="RHEA-COMP:10748"/>
        <dbReference type="ChEBI" id="CHEBI:83833"/>
        <dbReference type="ChEBI" id="CHEBI:83834"/>
        <dbReference type="EC" id="5.2.1.8"/>
    </reaction>
</comment>
<protein>
    <recommendedName>
        <fullName evidence="3 6">peptidylprolyl isomerase</fullName>
        <ecNumber evidence="3 6">5.2.1.8</ecNumber>
    </recommendedName>
</protein>
<dbReference type="SUPFAM" id="SSF52833">
    <property type="entry name" value="Thioredoxin-like"/>
    <property type="match status" value="1"/>
</dbReference>
<dbReference type="EC" id="5.2.1.8" evidence="3 6"/>
<proteinExistence type="inferred from homology"/>
<dbReference type="GO" id="GO:0016209">
    <property type="term" value="F:antioxidant activity"/>
    <property type="evidence" value="ECO:0007669"/>
    <property type="project" value="InterPro"/>
</dbReference>
<gene>
    <name evidence="7" type="ORF">CCAX7_55360</name>
</gene>
<dbReference type="InterPro" id="IPR036249">
    <property type="entry name" value="Thioredoxin-like_sf"/>
</dbReference>
<dbReference type="InterPro" id="IPR001179">
    <property type="entry name" value="PPIase_FKBP_dom"/>
</dbReference>
<dbReference type="Pfam" id="PF00254">
    <property type="entry name" value="FKBP_C"/>
    <property type="match status" value="1"/>
</dbReference>
<organism evidence="7 8">
    <name type="scientific">Capsulimonas corticalis</name>
    <dbReference type="NCBI Taxonomy" id="2219043"/>
    <lineage>
        <taxon>Bacteria</taxon>
        <taxon>Bacillati</taxon>
        <taxon>Armatimonadota</taxon>
        <taxon>Armatimonadia</taxon>
        <taxon>Capsulimonadales</taxon>
        <taxon>Capsulimonadaceae</taxon>
        <taxon>Capsulimonas</taxon>
    </lineage>
</organism>
<dbReference type="SUPFAM" id="SSF54534">
    <property type="entry name" value="FKBP-like"/>
    <property type="match status" value="1"/>
</dbReference>
<dbReference type="PROSITE" id="PS51352">
    <property type="entry name" value="THIOREDOXIN_2"/>
    <property type="match status" value="1"/>
</dbReference>
<dbReference type="Gene3D" id="3.10.50.40">
    <property type="match status" value="1"/>
</dbReference>
<dbReference type="Proteomes" id="UP000287394">
    <property type="component" value="Chromosome"/>
</dbReference>
<dbReference type="EMBL" id="AP025739">
    <property type="protein sequence ID" value="BDI33485.1"/>
    <property type="molecule type" value="Genomic_DNA"/>
</dbReference>
<dbReference type="AlphaFoldDB" id="A0A402D5K8"/>
<dbReference type="FunFam" id="3.10.50.40:FF:000047">
    <property type="entry name" value="Peptidylprolyl isomerase"/>
    <property type="match status" value="1"/>
</dbReference>